<organism evidence="3 4">
    <name type="scientific">Hyaloscypha hepaticicola</name>
    <dbReference type="NCBI Taxonomy" id="2082293"/>
    <lineage>
        <taxon>Eukaryota</taxon>
        <taxon>Fungi</taxon>
        <taxon>Dikarya</taxon>
        <taxon>Ascomycota</taxon>
        <taxon>Pezizomycotina</taxon>
        <taxon>Leotiomycetes</taxon>
        <taxon>Helotiales</taxon>
        <taxon>Hyaloscyphaceae</taxon>
        <taxon>Hyaloscypha</taxon>
    </lineage>
</organism>
<protein>
    <recommendedName>
        <fullName evidence="2">F-box domain-containing protein</fullName>
    </recommendedName>
</protein>
<proteinExistence type="predicted"/>
<dbReference type="SUPFAM" id="SSF81383">
    <property type="entry name" value="F-box domain"/>
    <property type="match status" value="1"/>
</dbReference>
<dbReference type="InterPro" id="IPR036047">
    <property type="entry name" value="F-box-like_dom_sf"/>
</dbReference>
<dbReference type="PROSITE" id="PS50181">
    <property type="entry name" value="FBOX"/>
    <property type="match status" value="1"/>
</dbReference>
<dbReference type="Pfam" id="PF12937">
    <property type="entry name" value="F-box-like"/>
    <property type="match status" value="1"/>
</dbReference>
<name>A0A2J6QGB8_9HELO</name>
<feature type="compositionally biased region" description="Basic and acidic residues" evidence="1">
    <location>
        <begin position="104"/>
        <end position="118"/>
    </location>
</feature>
<evidence type="ECO:0000313" key="3">
    <source>
        <dbReference type="EMBL" id="PMD25296.1"/>
    </source>
</evidence>
<evidence type="ECO:0000256" key="1">
    <source>
        <dbReference type="SAM" id="MobiDB-lite"/>
    </source>
</evidence>
<dbReference type="Proteomes" id="UP000235672">
    <property type="component" value="Unassembled WGS sequence"/>
</dbReference>
<sequence length="191" mass="21652">MDSLPPEIVQQILANVPGYSLLSCRLVCRAFNASAFSIIFSHVPRWLDYTLSHQAVLSLVHDSLHRPALMWSPWASEPDGPVDEVWMGIVWKLLMKSDPPSHTLSKEEVTKESGENRSRLTPQNFAELSGREEMSENRLRTGQNRFLLHRSYSKECDWSGAKSSLDRLVAVELLDGAQTAEDFKHPETSEF</sequence>
<dbReference type="InterPro" id="IPR001810">
    <property type="entry name" value="F-box_dom"/>
</dbReference>
<evidence type="ECO:0000313" key="4">
    <source>
        <dbReference type="Proteomes" id="UP000235672"/>
    </source>
</evidence>
<dbReference type="EMBL" id="KZ613470">
    <property type="protein sequence ID" value="PMD25296.1"/>
    <property type="molecule type" value="Genomic_DNA"/>
</dbReference>
<dbReference type="Gene3D" id="1.20.1280.50">
    <property type="match status" value="1"/>
</dbReference>
<dbReference type="CDD" id="cd09917">
    <property type="entry name" value="F-box_SF"/>
    <property type="match status" value="1"/>
</dbReference>
<accession>A0A2J6QGB8</accession>
<feature type="region of interest" description="Disordered" evidence="1">
    <location>
        <begin position="99"/>
        <end position="133"/>
    </location>
</feature>
<feature type="domain" description="F-box" evidence="2">
    <location>
        <begin position="1"/>
        <end position="49"/>
    </location>
</feature>
<dbReference type="SMART" id="SM00256">
    <property type="entry name" value="FBOX"/>
    <property type="match status" value="1"/>
</dbReference>
<reference evidence="3 4" key="1">
    <citation type="submission" date="2016-05" db="EMBL/GenBank/DDBJ databases">
        <title>A degradative enzymes factory behind the ericoid mycorrhizal symbiosis.</title>
        <authorList>
            <consortium name="DOE Joint Genome Institute"/>
            <person name="Martino E."/>
            <person name="Morin E."/>
            <person name="Grelet G."/>
            <person name="Kuo A."/>
            <person name="Kohler A."/>
            <person name="Daghino S."/>
            <person name="Barry K."/>
            <person name="Choi C."/>
            <person name="Cichocki N."/>
            <person name="Clum A."/>
            <person name="Copeland A."/>
            <person name="Hainaut M."/>
            <person name="Haridas S."/>
            <person name="Labutti K."/>
            <person name="Lindquist E."/>
            <person name="Lipzen A."/>
            <person name="Khouja H.-R."/>
            <person name="Murat C."/>
            <person name="Ohm R."/>
            <person name="Olson A."/>
            <person name="Spatafora J."/>
            <person name="Veneault-Fourrey C."/>
            <person name="Henrissat B."/>
            <person name="Grigoriev I."/>
            <person name="Martin F."/>
            <person name="Perotto S."/>
        </authorList>
    </citation>
    <scope>NUCLEOTIDE SEQUENCE [LARGE SCALE GENOMIC DNA]</scope>
    <source>
        <strain evidence="3 4">UAMH 7357</strain>
    </source>
</reference>
<gene>
    <name evidence="3" type="ORF">NA56DRAFT_430378</name>
</gene>
<keyword evidence="4" id="KW-1185">Reference proteome</keyword>
<evidence type="ECO:0000259" key="2">
    <source>
        <dbReference type="PROSITE" id="PS50181"/>
    </source>
</evidence>
<dbReference type="AlphaFoldDB" id="A0A2J6QGB8"/>
<dbReference type="OrthoDB" id="4986826at2759"/>